<evidence type="ECO:0000313" key="1">
    <source>
        <dbReference type="EMBL" id="CDW48938.1"/>
    </source>
</evidence>
<name>A0A0K2VEK7_LEPSM</name>
<sequence length="60" mass="6421">MNPLLISYGKAISPKIIKIGDGHSVRVCNLDVEGPCLSLASSSIHCSVNSLFIQRHTNGE</sequence>
<organism evidence="1">
    <name type="scientific">Lepeophtheirus salmonis</name>
    <name type="common">Salmon louse</name>
    <name type="synonym">Caligus salmonis</name>
    <dbReference type="NCBI Taxonomy" id="72036"/>
    <lineage>
        <taxon>Eukaryota</taxon>
        <taxon>Metazoa</taxon>
        <taxon>Ecdysozoa</taxon>
        <taxon>Arthropoda</taxon>
        <taxon>Crustacea</taxon>
        <taxon>Multicrustacea</taxon>
        <taxon>Hexanauplia</taxon>
        <taxon>Copepoda</taxon>
        <taxon>Siphonostomatoida</taxon>
        <taxon>Caligidae</taxon>
        <taxon>Lepeophtheirus</taxon>
    </lineage>
</organism>
<dbReference type="AlphaFoldDB" id="A0A0K2VEK7"/>
<dbReference type="EMBL" id="HACA01031577">
    <property type="protein sequence ID" value="CDW48938.1"/>
    <property type="molecule type" value="Transcribed_RNA"/>
</dbReference>
<proteinExistence type="predicted"/>
<protein>
    <submittedName>
        <fullName evidence="1">Uncharacterized protein</fullName>
    </submittedName>
</protein>
<reference evidence="1" key="1">
    <citation type="submission" date="2014-05" db="EMBL/GenBank/DDBJ databases">
        <authorList>
            <person name="Chronopoulou M."/>
        </authorList>
    </citation>
    <scope>NUCLEOTIDE SEQUENCE</scope>
    <source>
        <tissue evidence="1">Whole organism</tissue>
    </source>
</reference>
<accession>A0A0K2VEK7</accession>